<evidence type="ECO:0000313" key="1">
    <source>
        <dbReference type="EMBL" id="ACM19860.1"/>
    </source>
</evidence>
<dbReference type="EMBL" id="CP001390">
    <property type="protein sequence ID" value="ACM19860.1"/>
    <property type="molecule type" value="Genomic_DNA"/>
</dbReference>
<dbReference type="OrthoDB" id="5396975at2"/>
<reference evidence="1 2" key="1">
    <citation type="submission" date="2009-01" db="EMBL/GenBank/DDBJ databases">
        <title>Complete sequence of Geobacter sp. FRC-32.</title>
        <authorList>
            <consortium name="US DOE Joint Genome Institute"/>
            <person name="Lucas S."/>
            <person name="Copeland A."/>
            <person name="Lapidus A."/>
            <person name="Glavina del Rio T."/>
            <person name="Dalin E."/>
            <person name="Tice H."/>
            <person name="Bruce D."/>
            <person name="Goodwin L."/>
            <person name="Pitluck S."/>
            <person name="Saunders E."/>
            <person name="Brettin T."/>
            <person name="Detter J.C."/>
            <person name="Han C."/>
            <person name="Larimer F."/>
            <person name="Land M."/>
            <person name="Hauser L."/>
            <person name="Kyrpides N."/>
            <person name="Ovchinnikova G."/>
            <person name="Kostka J."/>
            <person name="Richardson P."/>
        </authorList>
    </citation>
    <scope>NUCLEOTIDE SEQUENCE [LARGE SCALE GENOMIC DNA]</scope>
    <source>
        <strain evidence="2">DSM 22248 / JCM 15807 / FRC-32</strain>
    </source>
</reference>
<dbReference type="Gene3D" id="1.10.10.60">
    <property type="entry name" value="Homeodomain-like"/>
    <property type="match status" value="1"/>
</dbReference>
<name>B9M5A5_GEODF</name>
<dbReference type="Proteomes" id="UP000007721">
    <property type="component" value="Chromosome"/>
</dbReference>
<proteinExistence type="predicted"/>
<dbReference type="AlphaFoldDB" id="B9M5A5"/>
<organism evidence="1 2">
    <name type="scientific">Geotalea daltonii (strain DSM 22248 / JCM 15807 / FRC-32)</name>
    <name type="common">Geobacter daltonii</name>
    <dbReference type="NCBI Taxonomy" id="316067"/>
    <lineage>
        <taxon>Bacteria</taxon>
        <taxon>Pseudomonadati</taxon>
        <taxon>Thermodesulfobacteriota</taxon>
        <taxon>Desulfuromonadia</taxon>
        <taxon>Geobacterales</taxon>
        <taxon>Geobacteraceae</taxon>
        <taxon>Geotalea</taxon>
    </lineage>
</organism>
<dbReference type="KEGG" id="geo:Geob_1501"/>
<dbReference type="HOGENOM" id="CLU_1737949_0_0_7"/>
<keyword evidence="2" id="KW-1185">Reference proteome</keyword>
<evidence type="ECO:0000313" key="2">
    <source>
        <dbReference type="Proteomes" id="UP000007721"/>
    </source>
</evidence>
<protein>
    <submittedName>
        <fullName evidence="1">Uncharacterized protein</fullName>
    </submittedName>
</protein>
<accession>B9M5A5</accession>
<dbReference type="RefSeq" id="WP_012646589.1">
    <property type="nucleotide sequence ID" value="NC_011979.1"/>
</dbReference>
<sequence length="150" mass="17100">MGYRYVAPEEKAGEGVFRIMEVVMVKKGPVGVGMTSSQILTVDNHWDTLRYVQENMDEIIATMVKVMRMETNSRRKIDENARLFEKNLEPLFSLISATSKENLMDKLSSSLKKALLLMALDRYQCDRDTICRALGITKDKLDKEMKACGL</sequence>
<gene>
    <name evidence="1" type="ordered locus">Geob_1501</name>
</gene>